<feature type="region of interest" description="Disordered" evidence="1">
    <location>
        <begin position="20"/>
        <end position="66"/>
    </location>
</feature>
<evidence type="ECO:0000256" key="1">
    <source>
        <dbReference type="SAM" id="MobiDB-lite"/>
    </source>
</evidence>
<name>A0AAV0A3Q5_PHORO</name>
<evidence type="ECO:0000313" key="2">
    <source>
        <dbReference type="EMBL" id="CAH7171940.1"/>
    </source>
</evidence>
<reference evidence="2" key="1">
    <citation type="submission" date="2022-06" db="EMBL/GenBank/DDBJ databases">
        <authorList>
            <person name="Andreotti S."/>
            <person name="Wyler E."/>
        </authorList>
    </citation>
    <scope>NUCLEOTIDE SEQUENCE</scope>
</reference>
<organism evidence="2 3">
    <name type="scientific">Phodopus roborovskii</name>
    <name type="common">Roborovski's desert hamster</name>
    <name type="synonym">Cricetulus roborovskii</name>
    <dbReference type="NCBI Taxonomy" id="109678"/>
    <lineage>
        <taxon>Eukaryota</taxon>
        <taxon>Metazoa</taxon>
        <taxon>Chordata</taxon>
        <taxon>Craniata</taxon>
        <taxon>Vertebrata</taxon>
        <taxon>Euteleostomi</taxon>
        <taxon>Mammalia</taxon>
        <taxon>Eutheria</taxon>
        <taxon>Euarchontoglires</taxon>
        <taxon>Glires</taxon>
        <taxon>Rodentia</taxon>
        <taxon>Myomorpha</taxon>
        <taxon>Muroidea</taxon>
        <taxon>Cricetidae</taxon>
        <taxon>Cricetinae</taxon>
        <taxon>Phodopus</taxon>
    </lineage>
</organism>
<dbReference type="AlphaFoldDB" id="A0AAV0A3Q5"/>
<keyword evidence="3" id="KW-1185">Reference proteome</keyword>
<proteinExistence type="predicted"/>
<dbReference type="Proteomes" id="UP001152836">
    <property type="component" value="Unassembled WGS sequence"/>
</dbReference>
<accession>A0AAV0A3Q5</accession>
<comment type="caution">
    <text evidence="2">The sequence shown here is derived from an EMBL/GenBank/DDBJ whole genome shotgun (WGS) entry which is preliminary data.</text>
</comment>
<feature type="compositionally biased region" description="Pro residues" evidence="1">
    <location>
        <begin position="32"/>
        <end position="43"/>
    </location>
</feature>
<protein>
    <submittedName>
        <fullName evidence="2">Uba3 protein</fullName>
    </submittedName>
</protein>
<dbReference type="EMBL" id="CALSGD010001560">
    <property type="protein sequence ID" value="CAH7171940.1"/>
    <property type="molecule type" value="Genomic_DNA"/>
</dbReference>
<sequence>MADGEEPEKKRRRIEELLAEKLVLPGGRGPLRRPPPPLNPRPRGPAAAGPGGLGGGHPEQAARPHP</sequence>
<gene>
    <name evidence="2" type="primary">Uba3</name>
    <name evidence="2" type="ORF">PHOROB_LOCUS14801</name>
</gene>
<evidence type="ECO:0000313" key="3">
    <source>
        <dbReference type="Proteomes" id="UP001152836"/>
    </source>
</evidence>